<reference evidence="1" key="1">
    <citation type="submission" date="2022-04" db="EMBL/GenBank/DDBJ databases">
        <title>Lysobacter sp. CAU 1642 isolated from sea sand.</title>
        <authorList>
            <person name="Kim W."/>
        </authorList>
    </citation>
    <scope>NUCLEOTIDE SEQUENCE</scope>
    <source>
        <strain evidence="1">CAU 1642</strain>
    </source>
</reference>
<evidence type="ECO:0000313" key="1">
    <source>
        <dbReference type="EMBL" id="MCK7594107.1"/>
    </source>
</evidence>
<accession>A0ABT0GIC8</accession>
<dbReference type="PANTHER" id="PTHR38778">
    <property type="entry name" value="CYTOPLASMIC PROTEIN-RELATED"/>
    <property type="match status" value="1"/>
</dbReference>
<name>A0ABT0GIC8_9GAMM</name>
<dbReference type="EMBL" id="JALNMH010000008">
    <property type="protein sequence ID" value="MCK7594107.1"/>
    <property type="molecule type" value="Genomic_DNA"/>
</dbReference>
<dbReference type="Proteomes" id="UP001431449">
    <property type="component" value="Unassembled WGS sequence"/>
</dbReference>
<gene>
    <name evidence="1" type="ORF">M0G41_10530</name>
</gene>
<dbReference type="InterPro" id="IPR007416">
    <property type="entry name" value="YggL_50S_bp"/>
</dbReference>
<organism evidence="1 2">
    <name type="scientific">Pseudomarimonas salicorniae</name>
    <dbReference type="NCBI Taxonomy" id="2933270"/>
    <lineage>
        <taxon>Bacteria</taxon>
        <taxon>Pseudomonadati</taxon>
        <taxon>Pseudomonadota</taxon>
        <taxon>Gammaproteobacteria</taxon>
        <taxon>Lysobacterales</taxon>
        <taxon>Lysobacteraceae</taxon>
        <taxon>Pseudomarimonas</taxon>
    </lineage>
</organism>
<comment type="caution">
    <text evidence="1">The sequence shown here is derived from an EMBL/GenBank/DDBJ whole genome shotgun (WGS) entry which is preliminary data.</text>
</comment>
<sequence>MRLHALRPHHRRRHRKKLRLAEFAELGFSIRGTEPAAWREAQPDPLGELIDTQGWLFDGERSPLDGFIARFGGGSLTEVDRELVRQWLLEQGADDIALGALQDRWEWVTQSR</sequence>
<dbReference type="RefSeq" id="WP_248209096.1">
    <property type="nucleotide sequence ID" value="NZ_JALNMH010000008.1"/>
</dbReference>
<evidence type="ECO:0000313" key="2">
    <source>
        <dbReference type="Proteomes" id="UP001431449"/>
    </source>
</evidence>
<protein>
    <submittedName>
        <fullName evidence="1">YggL family protein</fullName>
    </submittedName>
</protein>
<proteinExistence type="predicted"/>
<dbReference type="Pfam" id="PF04320">
    <property type="entry name" value="YggL_50S_bp"/>
    <property type="match status" value="1"/>
</dbReference>
<keyword evidence="2" id="KW-1185">Reference proteome</keyword>
<dbReference type="PANTHER" id="PTHR38778:SF1">
    <property type="entry name" value="CYTOPLASMIC PROTEIN"/>
    <property type="match status" value="1"/>
</dbReference>